<keyword evidence="1" id="KW-0732">Signal</keyword>
<organism evidence="2 3">
    <name type="scientific">Daedalea quercina L-15889</name>
    <dbReference type="NCBI Taxonomy" id="1314783"/>
    <lineage>
        <taxon>Eukaryota</taxon>
        <taxon>Fungi</taxon>
        <taxon>Dikarya</taxon>
        <taxon>Basidiomycota</taxon>
        <taxon>Agaricomycotina</taxon>
        <taxon>Agaricomycetes</taxon>
        <taxon>Polyporales</taxon>
        <taxon>Fomitopsis</taxon>
    </lineage>
</organism>
<protein>
    <recommendedName>
        <fullName evidence="4">Secreted protein</fullName>
    </recommendedName>
</protein>
<gene>
    <name evidence="2" type="ORF">DAEQUDRAFT_731225</name>
</gene>
<feature type="chain" id="PRO_5007862390" description="Secreted protein" evidence="1">
    <location>
        <begin position="23"/>
        <end position="102"/>
    </location>
</feature>
<dbReference type="EMBL" id="KV429102">
    <property type="protein sequence ID" value="KZT65661.1"/>
    <property type="molecule type" value="Genomic_DNA"/>
</dbReference>
<evidence type="ECO:0008006" key="4">
    <source>
        <dbReference type="Google" id="ProtNLM"/>
    </source>
</evidence>
<evidence type="ECO:0000256" key="1">
    <source>
        <dbReference type="SAM" id="SignalP"/>
    </source>
</evidence>
<reference evidence="2 3" key="1">
    <citation type="journal article" date="2016" name="Mol. Biol. Evol.">
        <title>Comparative Genomics of Early-Diverging Mushroom-Forming Fungi Provides Insights into the Origins of Lignocellulose Decay Capabilities.</title>
        <authorList>
            <person name="Nagy L.G."/>
            <person name="Riley R."/>
            <person name="Tritt A."/>
            <person name="Adam C."/>
            <person name="Daum C."/>
            <person name="Floudas D."/>
            <person name="Sun H."/>
            <person name="Yadav J.S."/>
            <person name="Pangilinan J."/>
            <person name="Larsson K.H."/>
            <person name="Matsuura K."/>
            <person name="Barry K."/>
            <person name="Labutti K."/>
            <person name="Kuo R."/>
            <person name="Ohm R.A."/>
            <person name="Bhattacharya S.S."/>
            <person name="Shirouzu T."/>
            <person name="Yoshinaga Y."/>
            <person name="Martin F.M."/>
            <person name="Grigoriev I.V."/>
            <person name="Hibbett D.S."/>
        </authorList>
    </citation>
    <scope>NUCLEOTIDE SEQUENCE [LARGE SCALE GENOMIC DNA]</scope>
    <source>
        <strain evidence="2 3">L-15889</strain>
    </source>
</reference>
<evidence type="ECO:0000313" key="3">
    <source>
        <dbReference type="Proteomes" id="UP000076727"/>
    </source>
</evidence>
<dbReference type="Proteomes" id="UP000076727">
    <property type="component" value="Unassembled WGS sequence"/>
</dbReference>
<name>A0A165MGN2_9APHY</name>
<feature type="signal peptide" evidence="1">
    <location>
        <begin position="1"/>
        <end position="22"/>
    </location>
</feature>
<sequence length="102" mass="11602">MACLLWMRFVGRYIALWSCVRAYGVHHTEALSILPLNAKVSYLLPHSFSSQPLPVIICSPCVANLPPYLRHKLSVSELGLIIAKSIPTLFTFHRFPLMRMHL</sequence>
<keyword evidence="3" id="KW-1185">Reference proteome</keyword>
<evidence type="ECO:0000313" key="2">
    <source>
        <dbReference type="EMBL" id="KZT65661.1"/>
    </source>
</evidence>
<proteinExistence type="predicted"/>
<accession>A0A165MGN2</accession>
<dbReference type="AlphaFoldDB" id="A0A165MGN2"/>